<comment type="caution">
    <text evidence="2">The sequence shown here is derived from an EMBL/GenBank/DDBJ whole genome shotgun (WGS) entry which is preliminary data.</text>
</comment>
<evidence type="ECO:0000313" key="3">
    <source>
        <dbReference type="Proteomes" id="UP001148614"/>
    </source>
</evidence>
<gene>
    <name evidence="2" type="ORF">NPX13_g9104</name>
</gene>
<accession>A0A9W8N707</accession>
<dbReference type="AlphaFoldDB" id="A0A9W8N707"/>
<dbReference type="SUPFAM" id="SSF75005">
    <property type="entry name" value="Arabinanase/levansucrase/invertase"/>
    <property type="match status" value="1"/>
</dbReference>
<organism evidence="2 3">
    <name type="scientific">Xylaria arbuscula</name>
    <dbReference type="NCBI Taxonomy" id="114810"/>
    <lineage>
        <taxon>Eukaryota</taxon>
        <taxon>Fungi</taxon>
        <taxon>Dikarya</taxon>
        <taxon>Ascomycota</taxon>
        <taxon>Pezizomycotina</taxon>
        <taxon>Sordariomycetes</taxon>
        <taxon>Xylariomycetidae</taxon>
        <taxon>Xylariales</taxon>
        <taxon>Xylariaceae</taxon>
        <taxon>Xylaria</taxon>
    </lineage>
</organism>
<dbReference type="InterPro" id="IPR023296">
    <property type="entry name" value="Glyco_hydro_beta-prop_sf"/>
</dbReference>
<dbReference type="CDD" id="cd08983">
    <property type="entry name" value="GH43_Bt3655-like"/>
    <property type="match status" value="1"/>
</dbReference>
<dbReference type="InterPro" id="IPR050727">
    <property type="entry name" value="GH43_arabinanases"/>
</dbReference>
<evidence type="ECO:0000313" key="2">
    <source>
        <dbReference type="EMBL" id="KAJ3561028.1"/>
    </source>
</evidence>
<keyword evidence="3" id="KW-1185">Reference proteome</keyword>
<dbReference type="VEuPathDB" id="FungiDB:F4678DRAFT_196689"/>
<evidence type="ECO:0008006" key="4">
    <source>
        <dbReference type="Google" id="ProtNLM"/>
    </source>
</evidence>
<protein>
    <recommendedName>
        <fullName evidence="4">Glycosyl hydrolase family 32 N-terminal domain-containing protein</fullName>
    </recommendedName>
</protein>
<sequence>MRCCAIPLIIGCLQAAASTIPRPRPLVPKSAAADTYEGYAFAYFTGSSRTGENIYLAASNGNDALDWVELNGGEAVLRSTAGTMGLRDPFIMRSHDGTKFFLLATDLSIGSGTSWDAAVRTGSRYLEIWETEDLVTWSAQRHVLVSPETAGNTWAPEAYYDDSIGEYVVFWASSLYDEDDTAHTGTSYHRMMYATTSDFVTFSEAQIWQDAGTSRIDSTVIEYEDVYYRFTKDEGAVTGCADIIEESSSTLTAQLDAWSSIATCIGDNAGTSAVEGPTVFKSNSGDVNGDKFYLFVDEYTGRGYIPLETADIAAPDWTVSGDFTLPTSPRHGTVLPITADELGRITTSYAKK</sequence>
<evidence type="ECO:0000256" key="1">
    <source>
        <dbReference type="SAM" id="SignalP"/>
    </source>
</evidence>
<dbReference type="EMBL" id="JANPWZ010002147">
    <property type="protein sequence ID" value="KAJ3561028.1"/>
    <property type="molecule type" value="Genomic_DNA"/>
</dbReference>
<feature type="chain" id="PRO_5040890082" description="Glycosyl hydrolase family 32 N-terminal domain-containing protein" evidence="1">
    <location>
        <begin position="20"/>
        <end position="352"/>
    </location>
</feature>
<dbReference type="PANTHER" id="PTHR43301:SF3">
    <property type="entry name" value="ARABINAN ENDO-1,5-ALPHA-L-ARABINOSIDASE A-RELATED"/>
    <property type="match status" value="1"/>
</dbReference>
<proteinExistence type="predicted"/>
<feature type="signal peptide" evidence="1">
    <location>
        <begin position="1"/>
        <end position="19"/>
    </location>
</feature>
<name>A0A9W8N707_9PEZI</name>
<dbReference type="PANTHER" id="PTHR43301">
    <property type="entry name" value="ARABINAN ENDO-1,5-ALPHA-L-ARABINOSIDASE"/>
    <property type="match status" value="1"/>
</dbReference>
<dbReference type="Proteomes" id="UP001148614">
    <property type="component" value="Unassembled WGS sequence"/>
</dbReference>
<reference evidence="2" key="1">
    <citation type="submission" date="2022-07" db="EMBL/GenBank/DDBJ databases">
        <title>Genome Sequence of Xylaria arbuscula.</title>
        <authorList>
            <person name="Buettner E."/>
        </authorList>
    </citation>
    <scope>NUCLEOTIDE SEQUENCE</scope>
    <source>
        <strain evidence="2">VT107</strain>
    </source>
</reference>
<dbReference type="Gene3D" id="2.115.10.20">
    <property type="entry name" value="Glycosyl hydrolase domain, family 43"/>
    <property type="match status" value="1"/>
</dbReference>
<keyword evidence="1" id="KW-0732">Signal</keyword>